<dbReference type="EMBL" id="HBUE01144143">
    <property type="protein sequence ID" value="CAG6502150.1"/>
    <property type="molecule type" value="Transcribed_RNA"/>
</dbReference>
<sequence>MVTSTGTVPALAGWPPDRAGSSFGRLFLAFITVKRHRRARTVTTRSRRCRTAWATIRACTPSRTSAMGTTTTRTTGWIWARRWPGRNRRVRTRCRWTVLMRPVRERRRQWCRKPINLWGTL</sequence>
<reference evidence="1" key="1">
    <citation type="submission" date="2021-05" db="EMBL/GenBank/DDBJ databases">
        <authorList>
            <person name="Alioto T."/>
            <person name="Alioto T."/>
            <person name="Gomez Garrido J."/>
        </authorList>
    </citation>
    <scope>NUCLEOTIDE SEQUENCE</scope>
</reference>
<dbReference type="AlphaFoldDB" id="A0A8D8N5Z5"/>
<accession>A0A8D8N5Z5</accession>
<dbReference type="EMBL" id="HBUE01248977">
    <property type="protein sequence ID" value="CAG6553386.1"/>
    <property type="molecule type" value="Transcribed_RNA"/>
</dbReference>
<name>A0A8D8N5Z5_CULPI</name>
<protein>
    <submittedName>
        <fullName evidence="1">(northern house mosquito) hypothetical protein</fullName>
    </submittedName>
</protein>
<evidence type="ECO:0000313" key="1">
    <source>
        <dbReference type="EMBL" id="CAG6553386.1"/>
    </source>
</evidence>
<organism evidence="1">
    <name type="scientific">Culex pipiens</name>
    <name type="common">House mosquito</name>
    <dbReference type="NCBI Taxonomy" id="7175"/>
    <lineage>
        <taxon>Eukaryota</taxon>
        <taxon>Metazoa</taxon>
        <taxon>Ecdysozoa</taxon>
        <taxon>Arthropoda</taxon>
        <taxon>Hexapoda</taxon>
        <taxon>Insecta</taxon>
        <taxon>Pterygota</taxon>
        <taxon>Neoptera</taxon>
        <taxon>Endopterygota</taxon>
        <taxon>Diptera</taxon>
        <taxon>Nematocera</taxon>
        <taxon>Culicoidea</taxon>
        <taxon>Culicidae</taxon>
        <taxon>Culicinae</taxon>
        <taxon>Culicini</taxon>
        <taxon>Culex</taxon>
        <taxon>Culex</taxon>
    </lineage>
</organism>
<proteinExistence type="predicted"/>